<comment type="caution">
    <text evidence="1">The sequence shown here is derived from an EMBL/GenBank/DDBJ whole genome shotgun (WGS) entry which is preliminary data.</text>
</comment>
<protein>
    <submittedName>
        <fullName evidence="1">Uncharacterized protein</fullName>
    </submittedName>
</protein>
<sequence length="203" mass="22682">MQDNSLRDAAARVLLGAAALIAAPTGVASAATVQLSTIGSEVLLCRAELRSADGQGFTATPEWRWIVSYERTHFDFGKVLEEVKDHSPHFASLALSCVRRDRIRVGKLPRPDERSYSIELDRFDPLWAIDDPFASPSTPSWYSELPRDGTVVALRIGSTGQPQRPLRIHDAGFWHDADPFGTYIDYTVRGQDWYFVEDDEADD</sequence>
<proteinExistence type="predicted"/>
<reference evidence="1" key="1">
    <citation type="submission" date="2016-10" db="EMBL/GenBank/DDBJ databases">
        <title>Sequence of Gallionella enrichment culture.</title>
        <authorList>
            <person name="Poehlein A."/>
            <person name="Muehling M."/>
            <person name="Daniel R."/>
        </authorList>
    </citation>
    <scope>NUCLEOTIDE SEQUENCE</scope>
</reference>
<organism evidence="1">
    <name type="scientific">mine drainage metagenome</name>
    <dbReference type="NCBI Taxonomy" id="410659"/>
    <lineage>
        <taxon>unclassified sequences</taxon>
        <taxon>metagenomes</taxon>
        <taxon>ecological metagenomes</taxon>
    </lineage>
</organism>
<dbReference type="AlphaFoldDB" id="A0A1J5Q7U3"/>
<accession>A0A1J5Q7U3</accession>
<dbReference type="EMBL" id="MLJW01001171">
    <property type="protein sequence ID" value="OIQ79702.1"/>
    <property type="molecule type" value="Genomic_DNA"/>
</dbReference>
<evidence type="ECO:0000313" key="1">
    <source>
        <dbReference type="EMBL" id="OIQ79702.1"/>
    </source>
</evidence>
<gene>
    <name evidence="1" type="ORF">GALL_385480</name>
</gene>
<name>A0A1J5Q7U3_9ZZZZ</name>